<feature type="domain" description="Amino acid permease/ SLC12A" evidence="9">
    <location>
        <begin position="27"/>
        <end position="438"/>
    </location>
</feature>
<feature type="transmembrane region" description="Helical" evidence="8">
    <location>
        <begin position="254"/>
        <end position="272"/>
    </location>
</feature>
<feature type="transmembrane region" description="Helical" evidence="8">
    <location>
        <begin position="345"/>
        <end position="363"/>
    </location>
</feature>
<feature type="transmembrane region" description="Helical" evidence="8">
    <location>
        <begin position="415"/>
        <end position="434"/>
    </location>
</feature>
<sequence>MSRTSVQPPVDAPDDAPSLSPGLKQRHLSMIALGGVIGAGLFVGSGTAIAAAGPSIILAYAISGALVMLVMRMLGEMAAAYPASGSFSVHSERAIGPWAGFTAGWAFWFLLCVAVGLEGIGAAQIAHGWVPGVPEWLWVALFMLVFTGTNVSAVKNFGEFEFWFATLKVAAIVAFLVIGVLAIAGLLGNDAPGTENLTGHGGFMPNGTEGLIAGLLASVFAYGGLETVTIAAAESEHPVQGVAKAVRTAMWRIALFYVGSMVVVVALIPWSDKALVDPDKGSYVATLEYLDLPAAGLIMKIVVFVALLSAMNANIYGASRMAGSLVARGQGPKVIGKIHGGVPRIAVLMSAVFGFVCVLLSYWRPDDIFQWLLKTIGAIILVVWFFIAASQLLLRRRLEREAPEKLVVKMWAYPYLTWVALAGMAVVFVLMAREEGTREQLYYAGGLTVILAIVGYVRQRLAEKK</sequence>
<evidence type="ECO:0000256" key="2">
    <source>
        <dbReference type="ARBA" id="ARBA00022448"/>
    </source>
</evidence>
<keyword evidence="4" id="KW-0029">Amino-acid transport</keyword>
<evidence type="ECO:0000256" key="6">
    <source>
        <dbReference type="ARBA" id="ARBA00023136"/>
    </source>
</evidence>
<feature type="transmembrane region" description="Helical" evidence="8">
    <location>
        <begin position="211"/>
        <end position="233"/>
    </location>
</feature>
<evidence type="ECO:0000256" key="8">
    <source>
        <dbReference type="SAM" id="Phobius"/>
    </source>
</evidence>
<dbReference type="Pfam" id="PF00324">
    <property type="entry name" value="AA_permease"/>
    <property type="match status" value="1"/>
</dbReference>
<accession>A0ABU6CCJ9</accession>
<organism evidence="10 11">
    <name type="scientific">Streptomyces kunmingensis</name>
    <dbReference type="NCBI Taxonomy" id="68225"/>
    <lineage>
        <taxon>Bacteria</taxon>
        <taxon>Bacillati</taxon>
        <taxon>Actinomycetota</taxon>
        <taxon>Actinomycetes</taxon>
        <taxon>Kitasatosporales</taxon>
        <taxon>Streptomycetaceae</taxon>
        <taxon>Streptomyces</taxon>
    </lineage>
</organism>
<reference evidence="10 11" key="1">
    <citation type="submission" date="2022-10" db="EMBL/GenBank/DDBJ databases">
        <authorList>
            <person name="Xie J."/>
            <person name="Shen N."/>
        </authorList>
    </citation>
    <scope>NUCLEOTIDE SEQUENCE [LARGE SCALE GENOMIC DNA]</scope>
    <source>
        <strain evidence="10 11">DSM 41681</strain>
    </source>
</reference>
<dbReference type="InterPro" id="IPR004840">
    <property type="entry name" value="Amino_acid_permease_CS"/>
</dbReference>
<evidence type="ECO:0000256" key="7">
    <source>
        <dbReference type="SAM" id="MobiDB-lite"/>
    </source>
</evidence>
<keyword evidence="5 8" id="KW-1133">Transmembrane helix</keyword>
<dbReference type="Proteomes" id="UP001352223">
    <property type="component" value="Unassembled WGS sequence"/>
</dbReference>
<comment type="caution">
    <text evidence="10">The sequence shown here is derived from an EMBL/GenBank/DDBJ whole genome shotgun (WGS) entry which is preliminary data.</text>
</comment>
<evidence type="ECO:0000256" key="5">
    <source>
        <dbReference type="ARBA" id="ARBA00022989"/>
    </source>
</evidence>
<comment type="subcellular location">
    <subcellularLocation>
        <location evidence="1">Membrane</location>
        <topology evidence="1">Multi-pass membrane protein</topology>
    </subcellularLocation>
</comment>
<evidence type="ECO:0000259" key="9">
    <source>
        <dbReference type="Pfam" id="PF00324"/>
    </source>
</evidence>
<feature type="transmembrane region" description="Helical" evidence="8">
    <location>
        <begin position="57"/>
        <end position="74"/>
    </location>
</feature>
<dbReference type="PANTHER" id="PTHR43495">
    <property type="entry name" value="GABA PERMEASE"/>
    <property type="match status" value="1"/>
</dbReference>
<dbReference type="InterPro" id="IPR004841">
    <property type="entry name" value="AA-permease/SLC12A_dom"/>
</dbReference>
<gene>
    <name evidence="10" type="ORF">OKJ48_19590</name>
</gene>
<dbReference type="EMBL" id="JAOZYB010000146">
    <property type="protein sequence ID" value="MEB3962439.1"/>
    <property type="molecule type" value="Genomic_DNA"/>
</dbReference>
<feature type="transmembrane region" description="Helical" evidence="8">
    <location>
        <begin position="95"/>
        <end position="116"/>
    </location>
</feature>
<feature type="transmembrane region" description="Helical" evidence="8">
    <location>
        <begin position="28"/>
        <end position="51"/>
    </location>
</feature>
<keyword evidence="6 8" id="KW-0472">Membrane</keyword>
<evidence type="ECO:0000256" key="4">
    <source>
        <dbReference type="ARBA" id="ARBA00022970"/>
    </source>
</evidence>
<feature type="transmembrane region" description="Helical" evidence="8">
    <location>
        <begin position="375"/>
        <end position="394"/>
    </location>
</feature>
<keyword evidence="2" id="KW-0813">Transport</keyword>
<evidence type="ECO:0000256" key="1">
    <source>
        <dbReference type="ARBA" id="ARBA00004141"/>
    </source>
</evidence>
<evidence type="ECO:0000313" key="10">
    <source>
        <dbReference type="EMBL" id="MEB3962439.1"/>
    </source>
</evidence>
<dbReference type="Gene3D" id="1.20.1740.10">
    <property type="entry name" value="Amino acid/polyamine transporter I"/>
    <property type="match status" value="1"/>
</dbReference>
<keyword evidence="11" id="KW-1185">Reference proteome</keyword>
<keyword evidence="3 8" id="KW-0812">Transmembrane</keyword>
<feature type="transmembrane region" description="Helical" evidence="8">
    <location>
        <begin position="136"/>
        <end position="154"/>
    </location>
</feature>
<evidence type="ECO:0000313" key="11">
    <source>
        <dbReference type="Proteomes" id="UP001352223"/>
    </source>
</evidence>
<evidence type="ECO:0000256" key="3">
    <source>
        <dbReference type="ARBA" id="ARBA00022692"/>
    </source>
</evidence>
<dbReference type="RefSeq" id="WP_324769965.1">
    <property type="nucleotide sequence ID" value="NZ_BAAATS010000030.1"/>
</dbReference>
<dbReference type="PROSITE" id="PS00218">
    <property type="entry name" value="AMINO_ACID_PERMEASE_1"/>
    <property type="match status" value="1"/>
</dbReference>
<proteinExistence type="predicted"/>
<feature type="transmembrane region" description="Helical" evidence="8">
    <location>
        <begin position="440"/>
        <end position="457"/>
    </location>
</feature>
<feature type="region of interest" description="Disordered" evidence="7">
    <location>
        <begin position="1"/>
        <end position="20"/>
    </location>
</feature>
<name>A0ABU6CCJ9_9ACTN</name>
<feature type="transmembrane region" description="Helical" evidence="8">
    <location>
        <begin position="292"/>
        <end position="311"/>
    </location>
</feature>
<protein>
    <submittedName>
        <fullName evidence="10">Amino acid permease</fullName>
    </submittedName>
</protein>
<feature type="transmembrane region" description="Helical" evidence="8">
    <location>
        <begin position="166"/>
        <end position="187"/>
    </location>
</feature>
<dbReference type="PANTHER" id="PTHR43495:SF5">
    <property type="entry name" value="GAMMA-AMINOBUTYRIC ACID PERMEASE"/>
    <property type="match status" value="1"/>
</dbReference>
<dbReference type="PIRSF" id="PIRSF006060">
    <property type="entry name" value="AA_transporter"/>
    <property type="match status" value="1"/>
</dbReference>